<dbReference type="PANTHER" id="PTHR12461">
    <property type="entry name" value="HYPOXIA-INDUCIBLE FACTOR 1 ALPHA INHIBITOR-RELATED"/>
    <property type="match status" value="1"/>
</dbReference>
<gene>
    <name evidence="3" type="ORF">Ae201684_012950</name>
</gene>
<sequence length="466" mass="52164">MHGLPLLVAAASALIASSGAVSSLALNASCHTLVFQGHSGPLLNEFQQAKYVYQSDGDVCFVEDVNEFRASKILFYPKHDASSAKTCLLRGLPSAETFPGQISLPALVDFINQRTHKLRLPSGRLHPLADTIHTLENSLFKVKPQATCRSIPASEISVAVLRDHVLRSEPLVIKQTAQELVQASSWSTKTLIDRIGSRQVHVKISPNGDFEGCEPLSWWDGDKEIPDYVAAQLESPDKVLVRPAAANMPFSTFIDKLTSTAPTATSYYLEYLSMAAYVPELIDDAPKFDWASFLKLDVANLWFGDGKSVGKLHFDPFENLMTMVAGRKEFILYDPSDNTRIYEGHIREAQYDLEGNQLFRRKLMESTSMVNSPVDIQAPDLEMYPRFAEANAMRYVVEEGDTIFVPSFWWHEVVSAPAKDEPRNVAVNYWYKPVYNKDFPCQTCPLRFSMAYADLLEPAQSSHEEL</sequence>
<name>A0A6G0WPV8_9STRA</name>
<evidence type="ECO:0000259" key="2">
    <source>
        <dbReference type="PROSITE" id="PS51184"/>
    </source>
</evidence>
<dbReference type="InterPro" id="IPR014710">
    <property type="entry name" value="RmlC-like_jellyroll"/>
</dbReference>
<keyword evidence="1" id="KW-0732">Signal</keyword>
<comment type="caution">
    <text evidence="3">The sequence shown here is derived from an EMBL/GenBank/DDBJ whole genome shotgun (WGS) entry which is preliminary data.</text>
</comment>
<evidence type="ECO:0000256" key="1">
    <source>
        <dbReference type="SAM" id="SignalP"/>
    </source>
</evidence>
<proteinExistence type="predicted"/>
<dbReference type="PROSITE" id="PS51184">
    <property type="entry name" value="JMJC"/>
    <property type="match status" value="1"/>
</dbReference>
<dbReference type="EMBL" id="VJMJ01000164">
    <property type="protein sequence ID" value="KAF0729449.1"/>
    <property type="molecule type" value="Genomic_DNA"/>
</dbReference>
<protein>
    <recommendedName>
        <fullName evidence="2">JmjC domain-containing protein</fullName>
    </recommendedName>
</protein>
<dbReference type="InterPro" id="IPR041667">
    <property type="entry name" value="Cupin_8"/>
</dbReference>
<feature type="chain" id="PRO_5026035300" description="JmjC domain-containing protein" evidence="1">
    <location>
        <begin position="21"/>
        <end position="466"/>
    </location>
</feature>
<dbReference type="VEuPathDB" id="FungiDB:AeMF1_018040"/>
<dbReference type="SMART" id="SM00558">
    <property type="entry name" value="JmjC"/>
    <property type="match status" value="1"/>
</dbReference>
<dbReference type="PANTHER" id="PTHR12461:SF83">
    <property type="entry name" value="JMJC DOMAIN-CONTAINING PROTEIN"/>
    <property type="match status" value="1"/>
</dbReference>
<feature type="domain" description="JmjC" evidence="2">
    <location>
        <begin position="267"/>
        <end position="448"/>
    </location>
</feature>
<dbReference type="InterPro" id="IPR003347">
    <property type="entry name" value="JmjC_dom"/>
</dbReference>
<evidence type="ECO:0000313" key="4">
    <source>
        <dbReference type="Proteomes" id="UP000481153"/>
    </source>
</evidence>
<feature type="signal peptide" evidence="1">
    <location>
        <begin position="1"/>
        <end position="20"/>
    </location>
</feature>
<accession>A0A6G0WPV8</accession>
<dbReference type="AlphaFoldDB" id="A0A6G0WPV8"/>
<evidence type="ECO:0000313" key="3">
    <source>
        <dbReference type="EMBL" id="KAF0729449.1"/>
    </source>
</evidence>
<dbReference type="SUPFAM" id="SSF51197">
    <property type="entry name" value="Clavaminate synthase-like"/>
    <property type="match status" value="1"/>
</dbReference>
<dbReference type="Proteomes" id="UP000481153">
    <property type="component" value="Unassembled WGS sequence"/>
</dbReference>
<keyword evidence="4" id="KW-1185">Reference proteome</keyword>
<reference evidence="3 4" key="1">
    <citation type="submission" date="2019-07" db="EMBL/GenBank/DDBJ databases">
        <title>Genomics analysis of Aphanomyces spp. identifies a new class of oomycete effector associated with host adaptation.</title>
        <authorList>
            <person name="Gaulin E."/>
        </authorList>
    </citation>
    <scope>NUCLEOTIDE SEQUENCE [LARGE SCALE GENOMIC DNA]</scope>
    <source>
        <strain evidence="3 4">ATCC 201684</strain>
    </source>
</reference>
<dbReference type="Gene3D" id="2.60.120.10">
    <property type="entry name" value="Jelly Rolls"/>
    <property type="match status" value="1"/>
</dbReference>
<dbReference type="Pfam" id="PF13621">
    <property type="entry name" value="Cupin_8"/>
    <property type="match status" value="1"/>
</dbReference>
<organism evidence="3 4">
    <name type="scientific">Aphanomyces euteiches</name>
    <dbReference type="NCBI Taxonomy" id="100861"/>
    <lineage>
        <taxon>Eukaryota</taxon>
        <taxon>Sar</taxon>
        <taxon>Stramenopiles</taxon>
        <taxon>Oomycota</taxon>
        <taxon>Saprolegniomycetes</taxon>
        <taxon>Saprolegniales</taxon>
        <taxon>Verrucalvaceae</taxon>
        <taxon>Aphanomyces</taxon>
    </lineage>
</organism>